<keyword evidence="8" id="KW-0408">Iron</keyword>
<dbReference type="InterPro" id="IPR016454">
    <property type="entry name" value="Cysteine_dSase"/>
</dbReference>
<dbReference type="KEGG" id="sjp:SJA_C1-21750"/>
<keyword evidence="5 12" id="KW-0808">Transferase</keyword>
<dbReference type="InterPro" id="IPR000192">
    <property type="entry name" value="Aminotrans_V_dom"/>
</dbReference>
<evidence type="ECO:0000313" key="12">
    <source>
        <dbReference type="EMBL" id="BAI97009.1"/>
    </source>
</evidence>
<comment type="function">
    <text evidence="2">Catalyzes the removal of elemental sulfur atoms from cysteine to produce alanine. Seems to participate in the biosynthesis of the nitrogenase metalloclusters by providing the inorganic sulfur required for the Fe-S core formation.</text>
</comment>
<organism evidence="12 13">
    <name type="scientific">Sphingobium indicum (strain DSM 16413 / CCM 7287 / MTCC 6362 / UT26 / NBRC 101211 / UT26S)</name>
    <name type="common">Sphingobium japonicum</name>
    <dbReference type="NCBI Taxonomy" id="452662"/>
    <lineage>
        <taxon>Bacteria</taxon>
        <taxon>Pseudomonadati</taxon>
        <taxon>Pseudomonadota</taxon>
        <taxon>Alphaproteobacteria</taxon>
        <taxon>Sphingomonadales</taxon>
        <taxon>Sphingomonadaceae</taxon>
        <taxon>Sphingobium</taxon>
    </lineage>
</organism>
<gene>
    <name evidence="12" type="primary">nifS</name>
    <name evidence="12" type="ordered locus">SJA_C1-21750</name>
</gene>
<dbReference type="RefSeq" id="WP_013040442.1">
    <property type="nucleotide sequence ID" value="NC_014006.1"/>
</dbReference>
<dbReference type="GO" id="GO:0031071">
    <property type="term" value="F:cysteine desulfurase activity"/>
    <property type="evidence" value="ECO:0007669"/>
    <property type="project" value="UniProtKB-EC"/>
</dbReference>
<reference evidence="12 13" key="1">
    <citation type="journal article" date="2010" name="J. Bacteriol.">
        <title>Complete genome sequence of the representative gamma-hexachlorocyclohexane-degrading bacterium Sphingobium japonicum UT26.</title>
        <authorList>
            <person name="Nagata Y."/>
            <person name="Ohtsubo Y."/>
            <person name="Endo R."/>
            <person name="Ichikawa N."/>
            <person name="Ankai A."/>
            <person name="Oguchi A."/>
            <person name="Fukui S."/>
            <person name="Fujita N."/>
            <person name="Tsuda M."/>
        </authorList>
    </citation>
    <scope>NUCLEOTIDE SEQUENCE [LARGE SCALE GENOMIC DNA]</scope>
    <source>
        <strain evidence="13">DSM 16413 / CCM 7287 / MTCC 6362 / UT26 / NBRC 101211 / UT26S</strain>
    </source>
</reference>
<dbReference type="GeneID" id="29273752"/>
<dbReference type="InterPro" id="IPR015422">
    <property type="entry name" value="PyrdxlP-dep_Trfase_small"/>
</dbReference>
<dbReference type="PANTHER" id="PTHR11601:SF34">
    <property type="entry name" value="CYSTEINE DESULFURASE"/>
    <property type="match status" value="1"/>
</dbReference>
<dbReference type="GO" id="GO:0051536">
    <property type="term" value="F:iron-sulfur cluster binding"/>
    <property type="evidence" value="ECO:0007669"/>
    <property type="project" value="UniProtKB-KW"/>
</dbReference>
<dbReference type="GO" id="GO:0046872">
    <property type="term" value="F:metal ion binding"/>
    <property type="evidence" value="ECO:0007669"/>
    <property type="project" value="UniProtKB-KW"/>
</dbReference>
<evidence type="ECO:0000256" key="9">
    <source>
        <dbReference type="ARBA" id="ARBA00023014"/>
    </source>
</evidence>
<dbReference type="PANTHER" id="PTHR11601">
    <property type="entry name" value="CYSTEINE DESULFURYLASE FAMILY MEMBER"/>
    <property type="match status" value="1"/>
</dbReference>
<dbReference type="HOGENOM" id="CLU_003433_0_0_5"/>
<dbReference type="Gene3D" id="1.10.260.50">
    <property type="match status" value="1"/>
</dbReference>
<name>D4Z327_SPHIU</name>
<evidence type="ECO:0000256" key="1">
    <source>
        <dbReference type="ARBA" id="ARBA00001933"/>
    </source>
</evidence>
<evidence type="ECO:0000256" key="7">
    <source>
        <dbReference type="ARBA" id="ARBA00022898"/>
    </source>
</evidence>
<evidence type="ECO:0000256" key="3">
    <source>
        <dbReference type="ARBA" id="ARBA00006490"/>
    </source>
</evidence>
<evidence type="ECO:0000256" key="2">
    <source>
        <dbReference type="ARBA" id="ARBA00003120"/>
    </source>
</evidence>
<evidence type="ECO:0000256" key="10">
    <source>
        <dbReference type="ARBA" id="ARBA00050776"/>
    </source>
</evidence>
<comment type="catalytic activity">
    <reaction evidence="10">
        <text>(sulfur carrier)-H + L-cysteine = (sulfur carrier)-SH + L-alanine</text>
        <dbReference type="Rhea" id="RHEA:43892"/>
        <dbReference type="Rhea" id="RHEA-COMP:14737"/>
        <dbReference type="Rhea" id="RHEA-COMP:14739"/>
        <dbReference type="ChEBI" id="CHEBI:29917"/>
        <dbReference type="ChEBI" id="CHEBI:35235"/>
        <dbReference type="ChEBI" id="CHEBI:57972"/>
        <dbReference type="ChEBI" id="CHEBI:64428"/>
        <dbReference type="EC" id="2.8.1.7"/>
    </reaction>
</comment>
<comment type="similarity">
    <text evidence="3">Belongs to the class-V pyridoxal-phosphate-dependent aminotransferase family. NifS/IscS subfamily.</text>
</comment>
<keyword evidence="7" id="KW-0663">Pyridoxal phosphate</keyword>
<evidence type="ECO:0000313" key="13">
    <source>
        <dbReference type="Proteomes" id="UP000007753"/>
    </source>
</evidence>
<keyword evidence="9" id="KW-0411">Iron-sulfur</keyword>
<proteinExistence type="inferred from homology"/>
<accession>D4Z327</accession>
<feature type="domain" description="Aminotransferase class V" evidence="11">
    <location>
        <begin position="7"/>
        <end position="356"/>
    </location>
</feature>
<dbReference type="InterPro" id="IPR015421">
    <property type="entry name" value="PyrdxlP-dep_Trfase_major"/>
</dbReference>
<dbReference type="STRING" id="452662.SJA_C1-21750"/>
<evidence type="ECO:0000256" key="6">
    <source>
        <dbReference type="ARBA" id="ARBA00022723"/>
    </source>
</evidence>
<dbReference type="Gene3D" id="3.90.1150.10">
    <property type="entry name" value="Aspartate Aminotransferase, domain 1"/>
    <property type="match status" value="1"/>
</dbReference>
<dbReference type="SUPFAM" id="SSF53383">
    <property type="entry name" value="PLP-dependent transferases"/>
    <property type="match status" value="1"/>
</dbReference>
<protein>
    <recommendedName>
        <fullName evidence="4">Cysteine desulfurase</fullName>
    </recommendedName>
</protein>
<dbReference type="InterPro" id="IPR015424">
    <property type="entry name" value="PyrdxlP-dep_Trfase"/>
</dbReference>
<keyword evidence="13" id="KW-1185">Reference proteome</keyword>
<evidence type="ECO:0000256" key="8">
    <source>
        <dbReference type="ARBA" id="ARBA00023004"/>
    </source>
</evidence>
<dbReference type="PIRSF" id="PIRSF005572">
    <property type="entry name" value="NifS"/>
    <property type="match status" value="1"/>
</dbReference>
<sequence length="368" mass="38756">MASDRLYLDHAATTPVLPQAKAAMVEALDNWSNPSSPHGDGRAARAALEDARRRIGAALGWGGQILFTSGASEAIAIGLGRARAGRILTSPVEHDSVLRVTPQAERLEVTSDGLATLFPVRAEPVEAQHLFSEEKGRASTSSARTDERVLLAVQHVNNETGVIQPLDAIARENIILFADCAQSAAKLPLPDADMIAVSAHKFGGPPGIGALLIKDLVLIDPSGGQEQGYRAGTENLPAILAMAAALEARADWLPRAETLRAKLDAAIEASGGEIVARDTPRIPTIAGYRMPGLSARAQLIQFDLAGISVSAGSACSSGSLKTSHVLRAMGWDDARAGEVVRVSFGPDTSEADVDRFVAAWTRMAERAR</sequence>
<dbReference type="EMBL" id="AP010803">
    <property type="protein sequence ID" value="BAI97009.1"/>
    <property type="molecule type" value="Genomic_DNA"/>
</dbReference>
<keyword evidence="6" id="KW-0479">Metal-binding</keyword>
<dbReference type="Gene3D" id="3.40.640.10">
    <property type="entry name" value="Type I PLP-dependent aspartate aminotransferase-like (Major domain)"/>
    <property type="match status" value="1"/>
</dbReference>
<dbReference type="eggNOG" id="COG1104">
    <property type="taxonomic scope" value="Bacteria"/>
</dbReference>
<comment type="cofactor">
    <cofactor evidence="1">
        <name>pyridoxal 5'-phosphate</name>
        <dbReference type="ChEBI" id="CHEBI:597326"/>
    </cofactor>
</comment>
<evidence type="ECO:0000259" key="11">
    <source>
        <dbReference type="Pfam" id="PF00266"/>
    </source>
</evidence>
<dbReference type="Proteomes" id="UP000007753">
    <property type="component" value="Chromosome 1"/>
</dbReference>
<dbReference type="AlphaFoldDB" id="D4Z327"/>
<evidence type="ECO:0000256" key="5">
    <source>
        <dbReference type="ARBA" id="ARBA00022679"/>
    </source>
</evidence>
<dbReference type="Pfam" id="PF00266">
    <property type="entry name" value="Aminotran_5"/>
    <property type="match status" value="1"/>
</dbReference>
<evidence type="ECO:0000256" key="4">
    <source>
        <dbReference type="ARBA" id="ARBA00013558"/>
    </source>
</evidence>